<keyword evidence="2" id="KW-1185">Reference proteome</keyword>
<evidence type="ECO:0000313" key="1">
    <source>
        <dbReference type="EMBL" id="KAI9900940.1"/>
    </source>
</evidence>
<protein>
    <submittedName>
        <fullName evidence="1">Uncharacterized protein</fullName>
    </submittedName>
</protein>
<reference evidence="1" key="1">
    <citation type="submission" date="2022-10" db="EMBL/GenBank/DDBJ databases">
        <title>Complete Genome of Trichothecium roseum strain YXFP-22015, a Plant Pathogen Isolated from Citrus.</title>
        <authorList>
            <person name="Wang Y."/>
            <person name="Zhu L."/>
        </authorList>
    </citation>
    <scope>NUCLEOTIDE SEQUENCE</scope>
    <source>
        <strain evidence="1">YXFP-22015</strain>
    </source>
</reference>
<gene>
    <name evidence="1" type="ORF">N3K66_005202</name>
</gene>
<comment type="caution">
    <text evidence="1">The sequence shown here is derived from an EMBL/GenBank/DDBJ whole genome shotgun (WGS) entry which is preliminary data.</text>
</comment>
<dbReference type="Proteomes" id="UP001163324">
    <property type="component" value="Chromosome 4"/>
</dbReference>
<name>A0ACC0V3H7_9HYPO</name>
<dbReference type="EMBL" id="CM047943">
    <property type="protein sequence ID" value="KAI9900940.1"/>
    <property type="molecule type" value="Genomic_DNA"/>
</dbReference>
<organism evidence="1 2">
    <name type="scientific">Trichothecium roseum</name>
    <dbReference type="NCBI Taxonomy" id="47278"/>
    <lineage>
        <taxon>Eukaryota</taxon>
        <taxon>Fungi</taxon>
        <taxon>Dikarya</taxon>
        <taxon>Ascomycota</taxon>
        <taxon>Pezizomycotina</taxon>
        <taxon>Sordariomycetes</taxon>
        <taxon>Hypocreomycetidae</taxon>
        <taxon>Hypocreales</taxon>
        <taxon>Hypocreales incertae sedis</taxon>
        <taxon>Trichothecium</taxon>
    </lineage>
</organism>
<sequence>MMGNQEKKAGLAPSSDPEKLERGFNTTSSSEAGVGVDGERNLDQPDDVAEGPANIFSEGGKTFRTMGRWDTAFVLITNQVGLGILSLPGILRTLGLVPGIIAILGFGALATYTAYVLLQFYVRHPHVVNIVDMCRVMGGKTAETVAAVCLLVQLILICASTTVTIAIAFNTLSSHAMCTVGFIGISALACWVLCLPRTVQFIAHVGIPATLSILIAIFIVMISLGIADPKQAPPGWEKEILVAGNPTFKEGLNACINVALAFAGNAGFVSFMAEMKDPGRDFIPALFALQAFSIPIYLVVAITIYCLAGQYTASPALGSAPEIPAKVAYGVVLLCLLSTGLVYGHTAIKFLYVSIMRALKATDELTKNTARPWAVWVGSATIFWLLAFVIANAIPIFDSILNIASSTFVAWFTFGLNAVIWLFMNKHQLFLNWRKASLTALNVAVVAMTLFMNGAGLWAGITTLIDIFNDADGGITGAFTCSDNSIF</sequence>
<proteinExistence type="predicted"/>
<accession>A0ACC0V3H7</accession>
<evidence type="ECO:0000313" key="2">
    <source>
        <dbReference type="Proteomes" id="UP001163324"/>
    </source>
</evidence>